<sequence length="265" mass="29794">MRRIVAPILALLAVSCSKDIDQVTLEGDSEKVVLAINSNETANEPNYQLSDSAGLDEADLLTSKESELIEYFKYLTLWKGPHVTEVEVNRRWNRSLRLYLDGSISDSYRSTVEKVIAEYNALFVESDFTIALTENIAEANGHLFFGEKEEMKPLWADMYDRIADGNYSGYAMTPSRNAVLHSTRIWISNPIASLFKHELGHALGLGHSNQCTDEKSIMCSKVGSQSDFSKAETRVLRYLYHRDFSAGLNASQIEKRLAELIISGR</sequence>
<dbReference type="EMBL" id="JAVTTP010000001">
    <property type="protein sequence ID" value="MDT7829216.1"/>
    <property type="molecule type" value="Genomic_DNA"/>
</dbReference>
<name>A0ABU3L7B6_9FLAO</name>
<evidence type="ECO:0000313" key="2">
    <source>
        <dbReference type="Proteomes" id="UP001250656"/>
    </source>
</evidence>
<evidence type="ECO:0008006" key="3">
    <source>
        <dbReference type="Google" id="ProtNLM"/>
    </source>
</evidence>
<proteinExistence type="predicted"/>
<gene>
    <name evidence="1" type="ORF">RQM65_11110</name>
</gene>
<keyword evidence="2" id="KW-1185">Reference proteome</keyword>
<dbReference type="Proteomes" id="UP001250656">
    <property type="component" value="Unassembled WGS sequence"/>
</dbReference>
<dbReference type="InterPro" id="IPR024079">
    <property type="entry name" value="MetalloPept_cat_dom_sf"/>
</dbReference>
<accession>A0ABU3L7B6</accession>
<organism evidence="1 2">
    <name type="scientific">Pricia mediterranea</name>
    <dbReference type="NCBI Taxonomy" id="3076079"/>
    <lineage>
        <taxon>Bacteria</taxon>
        <taxon>Pseudomonadati</taxon>
        <taxon>Bacteroidota</taxon>
        <taxon>Flavobacteriia</taxon>
        <taxon>Flavobacteriales</taxon>
        <taxon>Flavobacteriaceae</taxon>
        <taxon>Pricia</taxon>
    </lineage>
</organism>
<evidence type="ECO:0000313" key="1">
    <source>
        <dbReference type="EMBL" id="MDT7829216.1"/>
    </source>
</evidence>
<reference evidence="1 2" key="1">
    <citation type="submission" date="2023-09" db="EMBL/GenBank/DDBJ databases">
        <title>Novel taxa isolated from Blanes Bay.</title>
        <authorList>
            <person name="Rey-Velasco X."/>
            <person name="Lucena T."/>
        </authorList>
    </citation>
    <scope>NUCLEOTIDE SEQUENCE [LARGE SCALE GENOMIC DNA]</scope>
    <source>
        <strain evidence="1 2">S334</strain>
    </source>
</reference>
<dbReference type="PROSITE" id="PS51257">
    <property type="entry name" value="PROKAR_LIPOPROTEIN"/>
    <property type="match status" value="1"/>
</dbReference>
<dbReference type="SUPFAM" id="SSF55486">
    <property type="entry name" value="Metalloproteases ('zincins'), catalytic domain"/>
    <property type="match status" value="1"/>
</dbReference>
<protein>
    <recommendedName>
        <fullName evidence="3">Matrixin family metalloprotease</fullName>
    </recommendedName>
</protein>
<dbReference type="RefSeq" id="WP_314015005.1">
    <property type="nucleotide sequence ID" value="NZ_JAVTTP010000001.1"/>
</dbReference>
<dbReference type="Gene3D" id="3.40.390.10">
    <property type="entry name" value="Collagenase (Catalytic Domain)"/>
    <property type="match status" value="1"/>
</dbReference>
<comment type="caution">
    <text evidence="1">The sequence shown here is derived from an EMBL/GenBank/DDBJ whole genome shotgun (WGS) entry which is preliminary data.</text>
</comment>